<dbReference type="InterPro" id="IPR044878">
    <property type="entry name" value="UbiA_sf"/>
</dbReference>
<feature type="transmembrane region" description="Helical" evidence="14">
    <location>
        <begin position="31"/>
        <end position="47"/>
    </location>
</feature>
<feature type="transmembrane region" description="Helical" evidence="14">
    <location>
        <begin position="282"/>
        <end position="300"/>
    </location>
</feature>
<dbReference type="EMBL" id="JAZBJZ010000035">
    <property type="protein sequence ID" value="MEE3717198.1"/>
    <property type="molecule type" value="Genomic_DNA"/>
</dbReference>
<dbReference type="PANTHER" id="PTHR43448:SF7">
    <property type="entry name" value="4-HYDROXYBENZOATE SOLANESYLTRANSFERASE"/>
    <property type="match status" value="1"/>
</dbReference>
<dbReference type="InterPro" id="IPR030470">
    <property type="entry name" value="UbiA_prenylTrfase_CS"/>
</dbReference>
<protein>
    <recommendedName>
        <fullName evidence="11 14">Protoheme IX farnesyltransferase</fullName>
        <ecNumber evidence="3 14">2.5.1.141</ecNumber>
    </recommendedName>
    <alternativeName>
        <fullName evidence="12 14">Heme B farnesyltransferase</fullName>
    </alternativeName>
    <alternativeName>
        <fullName evidence="10 14">Heme O synthase</fullName>
    </alternativeName>
</protein>
<dbReference type="GO" id="GO:0008495">
    <property type="term" value="F:protoheme IX farnesyltransferase activity"/>
    <property type="evidence" value="ECO:0007669"/>
    <property type="project" value="UniProtKB-UniRule"/>
</dbReference>
<dbReference type="NCBIfam" id="TIGR01473">
    <property type="entry name" value="cyoE_ctaB"/>
    <property type="match status" value="1"/>
</dbReference>
<keyword evidence="6 14" id="KW-0812">Transmembrane</keyword>
<proteinExistence type="inferred from homology"/>
<evidence type="ECO:0000256" key="2">
    <source>
        <dbReference type="ARBA" id="ARBA00004919"/>
    </source>
</evidence>
<comment type="miscellaneous">
    <text evidence="14">Carbon 2 of the heme B porphyrin ring is defined according to the Fischer nomenclature.</text>
</comment>
<evidence type="ECO:0000256" key="9">
    <source>
        <dbReference type="ARBA" id="ARBA00023136"/>
    </source>
</evidence>
<comment type="caution">
    <text evidence="15">The sequence shown here is derived from an EMBL/GenBank/DDBJ whole genome shotgun (WGS) entry which is preliminary data.</text>
</comment>
<dbReference type="Gene3D" id="1.10.357.140">
    <property type="entry name" value="UbiA prenyltransferase"/>
    <property type="match status" value="1"/>
</dbReference>
<keyword evidence="5 14" id="KW-0808">Transferase</keyword>
<evidence type="ECO:0000313" key="15">
    <source>
        <dbReference type="EMBL" id="MEE3717198.1"/>
    </source>
</evidence>
<comment type="catalytic activity">
    <reaction evidence="13 14">
        <text>heme b + (2E,6E)-farnesyl diphosphate + H2O = Fe(II)-heme o + diphosphate</text>
        <dbReference type="Rhea" id="RHEA:28070"/>
        <dbReference type="ChEBI" id="CHEBI:15377"/>
        <dbReference type="ChEBI" id="CHEBI:33019"/>
        <dbReference type="ChEBI" id="CHEBI:60344"/>
        <dbReference type="ChEBI" id="CHEBI:60530"/>
        <dbReference type="ChEBI" id="CHEBI:175763"/>
        <dbReference type="EC" id="2.5.1.141"/>
    </reaction>
</comment>
<dbReference type="GO" id="GO:0048034">
    <property type="term" value="P:heme O biosynthetic process"/>
    <property type="evidence" value="ECO:0007669"/>
    <property type="project" value="UniProtKB-UniRule"/>
</dbReference>
<evidence type="ECO:0000256" key="3">
    <source>
        <dbReference type="ARBA" id="ARBA00012292"/>
    </source>
</evidence>
<dbReference type="CDD" id="cd13957">
    <property type="entry name" value="PT_UbiA_Cox10"/>
    <property type="match status" value="1"/>
</dbReference>
<feature type="transmembrane region" description="Helical" evidence="14">
    <location>
        <begin position="124"/>
        <end position="145"/>
    </location>
</feature>
<feature type="transmembrane region" description="Helical" evidence="14">
    <location>
        <begin position="312"/>
        <end position="332"/>
    </location>
</feature>
<dbReference type="PROSITE" id="PS00943">
    <property type="entry name" value="UBIA"/>
    <property type="match status" value="1"/>
</dbReference>
<dbReference type="AlphaFoldDB" id="A0AAW9PXR7"/>
<dbReference type="RefSeq" id="WP_330483626.1">
    <property type="nucleotide sequence ID" value="NZ_JAZBJZ010000035.1"/>
</dbReference>
<accession>A0AAW9PXR7</accession>
<comment type="subcellular location">
    <subcellularLocation>
        <location evidence="1 14">Cell membrane</location>
        <topology evidence="1 14">Multi-pass membrane protein</topology>
    </subcellularLocation>
</comment>
<feature type="transmembrane region" description="Helical" evidence="14">
    <location>
        <begin position="177"/>
        <end position="201"/>
    </location>
</feature>
<feature type="transmembrane region" description="Helical" evidence="14">
    <location>
        <begin position="53"/>
        <end position="77"/>
    </location>
</feature>
<dbReference type="Proteomes" id="UP001333818">
    <property type="component" value="Unassembled WGS sequence"/>
</dbReference>
<evidence type="ECO:0000256" key="4">
    <source>
        <dbReference type="ARBA" id="ARBA00022475"/>
    </source>
</evidence>
<evidence type="ECO:0000256" key="13">
    <source>
        <dbReference type="ARBA" id="ARBA00047690"/>
    </source>
</evidence>
<keyword evidence="7 14" id="KW-1133">Transmembrane helix</keyword>
<keyword evidence="4 14" id="KW-1003">Cell membrane</keyword>
<dbReference type="InterPro" id="IPR006369">
    <property type="entry name" value="Protohaem_IX_farnesylTrfase"/>
</dbReference>
<dbReference type="GO" id="GO:0005886">
    <property type="term" value="C:plasma membrane"/>
    <property type="evidence" value="ECO:0007669"/>
    <property type="project" value="UniProtKB-SubCell"/>
</dbReference>
<keyword evidence="8 14" id="KW-0350">Heme biosynthesis</keyword>
<feature type="transmembrane region" description="Helical" evidence="14">
    <location>
        <begin position="250"/>
        <end position="270"/>
    </location>
</feature>
<keyword evidence="9 14" id="KW-0472">Membrane</keyword>
<evidence type="ECO:0000256" key="10">
    <source>
        <dbReference type="ARBA" id="ARBA00030253"/>
    </source>
</evidence>
<evidence type="ECO:0000256" key="8">
    <source>
        <dbReference type="ARBA" id="ARBA00023133"/>
    </source>
</evidence>
<dbReference type="HAMAP" id="MF_00154">
    <property type="entry name" value="CyoE_CtaB"/>
    <property type="match status" value="1"/>
</dbReference>
<evidence type="ECO:0000256" key="5">
    <source>
        <dbReference type="ARBA" id="ARBA00022679"/>
    </source>
</evidence>
<dbReference type="PANTHER" id="PTHR43448">
    <property type="entry name" value="PROTOHEME IX FARNESYLTRANSFERASE, MITOCHONDRIAL"/>
    <property type="match status" value="1"/>
</dbReference>
<dbReference type="EC" id="2.5.1.141" evidence="3 14"/>
<evidence type="ECO:0000256" key="1">
    <source>
        <dbReference type="ARBA" id="ARBA00004651"/>
    </source>
</evidence>
<sequence>MQELIYADVARRNRNLYEAFQSYVQLTKPRIIVLLLITTAGAMWIASEGQVDAVLMLTTVLGGALAAASANTINCLYDRDIDYVMERTRWRPLPSGRVSPRDALIFAIALAMISFTLLTVCANLLAAVLAMSGIATYVGIYTCWLKRSSTQNIVIGGAAGAIPPLVGWAAVTGDLSWAAWILFAIIFVWTPPHFWALALMIRDEYAKVGVPMLPVVEGDAATAKQILIYTILLMPVTMLLVYPLHVMGAIYTAIALYLGGVFIQKAYQLLQNPSDRQTARSVFKYSILYLAFLCIAMGVDSLPATHILNNQITAYVTGSFSNLFGFLSSTYLNS</sequence>
<comment type="similarity">
    <text evidence="14">Belongs to the UbiA prenyltransferase family. Protoheme IX farnesyltransferase subfamily.</text>
</comment>
<evidence type="ECO:0000313" key="16">
    <source>
        <dbReference type="Proteomes" id="UP001333818"/>
    </source>
</evidence>
<dbReference type="InterPro" id="IPR000537">
    <property type="entry name" value="UbiA_prenyltransferase"/>
</dbReference>
<dbReference type="FunFam" id="1.10.357.140:FF:000001">
    <property type="entry name" value="Protoheme IX farnesyltransferase"/>
    <property type="match status" value="1"/>
</dbReference>
<feature type="transmembrane region" description="Helical" evidence="14">
    <location>
        <begin position="226"/>
        <end position="244"/>
    </location>
</feature>
<gene>
    <name evidence="14" type="primary">ctaB</name>
    <name evidence="15" type="ORF">V2H45_10610</name>
</gene>
<evidence type="ECO:0000256" key="12">
    <source>
        <dbReference type="ARBA" id="ARBA00042475"/>
    </source>
</evidence>
<dbReference type="Pfam" id="PF01040">
    <property type="entry name" value="UbiA"/>
    <property type="match status" value="1"/>
</dbReference>
<feature type="transmembrane region" description="Helical" evidence="14">
    <location>
        <begin position="98"/>
        <end position="118"/>
    </location>
</feature>
<evidence type="ECO:0000256" key="6">
    <source>
        <dbReference type="ARBA" id="ARBA00022692"/>
    </source>
</evidence>
<organism evidence="15 16">
    <name type="scientific">Tumidithrix elongata BACA0141</name>
    <dbReference type="NCBI Taxonomy" id="2716417"/>
    <lineage>
        <taxon>Bacteria</taxon>
        <taxon>Bacillati</taxon>
        <taxon>Cyanobacteriota</taxon>
        <taxon>Cyanophyceae</taxon>
        <taxon>Pseudanabaenales</taxon>
        <taxon>Pseudanabaenaceae</taxon>
        <taxon>Tumidithrix</taxon>
        <taxon>Tumidithrix elongata</taxon>
    </lineage>
</organism>
<reference evidence="15" key="1">
    <citation type="submission" date="2024-01" db="EMBL/GenBank/DDBJ databases">
        <title>Bank of Algae and Cyanobacteria of the Azores (BACA) strain genomes.</title>
        <authorList>
            <person name="Luz R."/>
            <person name="Cordeiro R."/>
            <person name="Fonseca A."/>
            <person name="Goncalves V."/>
        </authorList>
    </citation>
    <scope>NUCLEOTIDE SEQUENCE</scope>
    <source>
        <strain evidence="15">BACA0141</strain>
    </source>
</reference>
<feature type="transmembrane region" description="Helical" evidence="14">
    <location>
        <begin position="152"/>
        <end position="171"/>
    </location>
</feature>
<dbReference type="NCBIfam" id="NF003349">
    <property type="entry name" value="PRK04375.1-2"/>
    <property type="match status" value="1"/>
</dbReference>
<evidence type="ECO:0000256" key="7">
    <source>
        <dbReference type="ARBA" id="ARBA00022989"/>
    </source>
</evidence>
<comment type="function">
    <text evidence="14">Converts heme B (protoheme IX) to heme O by substitution of the vinyl group on carbon 2 of heme B porphyrin ring with a hydroxyethyl farnesyl side group.</text>
</comment>
<comment type="pathway">
    <text evidence="2 14">Porphyrin-containing compound metabolism; heme O biosynthesis; heme O from protoheme: step 1/1.</text>
</comment>
<comment type="caution">
    <text evidence="14">Lacks conserved residue(s) required for the propagation of feature annotation.</text>
</comment>
<evidence type="ECO:0000256" key="11">
    <source>
        <dbReference type="ARBA" id="ARBA00040810"/>
    </source>
</evidence>
<keyword evidence="16" id="KW-1185">Reference proteome</keyword>
<name>A0AAW9PXR7_9CYAN</name>
<evidence type="ECO:0000256" key="14">
    <source>
        <dbReference type="HAMAP-Rule" id="MF_00154"/>
    </source>
</evidence>